<dbReference type="SUPFAM" id="SSF52540">
    <property type="entry name" value="P-loop containing nucleoside triphosphate hydrolases"/>
    <property type="match status" value="1"/>
</dbReference>
<accession>X6LQK4</accession>
<keyword evidence="4" id="KW-1185">Reference proteome</keyword>
<dbReference type="FunFam" id="1.10.8.710:FF:000002">
    <property type="entry name" value="dynein heavy chain 17, axonemal"/>
    <property type="match status" value="1"/>
</dbReference>
<dbReference type="InterPro" id="IPR035699">
    <property type="entry name" value="AAA_6"/>
</dbReference>
<name>X6LQK4_RETFI</name>
<feature type="non-terminal residue" evidence="3">
    <location>
        <position position="229"/>
    </location>
</feature>
<evidence type="ECO:0000256" key="1">
    <source>
        <dbReference type="ARBA" id="ARBA00008887"/>
    </source>
</evidence>
<dbReference type="GO" id="GO:0007018">
    <property type="term" value="P:microtubule-based movement"/>
    <property type="evidence" value="ECO:0007669"/>
    <property type="project" value="InterPro"/>
</dbReference>
<dbReference type="AlphaFoldDB" id="X6LQK4"/>
<gene>
    <name evidence="3" type="ORF">RFI_33220</name>
</gene>
<dbReference type="PANTHER" id="PTHR22878">
    <property type="entry name" value="DYNEIN HEAVY CHAIN 6, AXONEMAL-LIKE-RELATED"/>
    <property type="match status" value="1"/>
</dbReference>
<sequence>MIVPDMEEISEIMLFSEGFSNARVLAKKMCVLYKLAREQLSKQHHYDFGLRALKSVLVMAGALKRSSSFSEDMTLMRALRDMNAPKFVYEDVPLFSQLIGDLFPGLDCPRVQHAQLKEAVIEDMKSNGLKHSNVAAFEKQVDKVIQLYETMLTRHTVMLVGPTQGGKSVLIETLANAQKIAFNMVIKIFRLNPKAQTVAELYGVLNPLTREWTDGILSKLFRQINEPLK</sequence>
<evidence type="ECO:0000259" key="2">
    <source>
        <dbReference type="Pfam" id="PF12774"/>
    </source>
</evidence>
<dbReference type="Proteomes" id="UP000023152">
    <property type="component" value="Unassembled WGS sequence"/>
</dbReference>
<dbReference type="InterPro" id="IPR043157">
    <property type="entry name" value="Dynein_AAA1S"/>
</dbReference>
<protein>
    <recommendedName>
        <fullName evidence="2">Dynein heavy chain hydrolytic ATP-binding dynein motor region domain-containing protein</fullName>
    </recommendedName>
</protein>
<dbReference type="InterPro" id="IPR027417">
    <property type="entry name" value="P-loop_NTPase"/>
</dbReference>
<dbReference type="InterPro" id="IPR026983">
    <property type="entry name" value="DHC"/>
</dbReference>
<dbReference type="Gene3D" id="1.10.8.710">
    <property type="match status" value="1"/>
</dbReference>
<dbReference type="EMBL" id="ASPP01029865">
    <property type="protein sequence ID" value="ETO04178.1"/>
    <property type="molecule type" value="Genomic_DNA"/>
</dbReference>
<comment type="similarity">
    <text evidence="1">Belongs to the dynein heavy chain family.</text>
</comment>
<feature type="domain" description="Dynein heavy chain hydrolytic ATP-binding dynein motor region" evidence="2">
    <location>
        <begin position="1"/>
        <end position="168"/>
    </location>
</feature>
<evidence type="ECO:0000313" key="3">
    <source>
        <dbReference type="EMBL" id="ETO04178.1"/>
    </source>
</evidence>
<dbReference type="OrthoDB" id="447173at2759"/>
<comment type="caution">
    <text evidence="3">The sequence shown here is derived from an EMBL/GenBank/DDBJ whole genome shotgun (WGS) entry which is preliminary data.</text>
</comment>
<dbReference type="Gene3D" id="3.40.50.300">
    <property type="entry name" value="P-loop containing nucleotide triphosphate hydrolases"/>
    <property type="match status" value="1"/>
</dbReference>
<proteinExistence type="inferred from homology"/>
<reference evidence="3 4" key="1">
    <citation type="journal article" date="2013" name="Curr. Biol.">
        <title>The Genome of the Foraminiferan Reticulomyxa filosa.</title>
        <authorList>
            <person name="Glockner G."/>
            <person name="Hulsmann N."/>
            <person name="Schleicher M."/>
            <person name="Noegel A.A."/>
            <person name="Eichinger L."/>
            <person name="Gallinger C."/>
            <person name="Pawlowski J."/>
            <person name="Sierra R."/>
            <person name="Euteneuer U."/>
            <person name="Pillet L."/>
            <person name="Moustafa A."/>
            <person name="Platzer M."/>
            <person name="Groth M."/>
            <person name="Szafranski K."/>
            <person name="Schliwa M."/>
        </authorList>
    </citation>
    <scope>NUCLEOTIDE SEQUENCE [LARGE SCALE GENOMIC DNA]</scope>
</reference>
<dbReference type="GO" id="GO:0030286">
    <property type="term" value="C:dynein complex"/>
    <property type="evidence" value="ECO:0007669"/>
    <property type="project" value="InterPro"/>
</dbReference>
<dbReference type="GO" id="GO:0005524">
    <property type="term" value="F:ATP binding"/>
    <property type="evidence" value="ECO:0007669"/>
    <property type="project" value="InterPro"/>
</dbReference>
<dbReference type="GO" id="GO:0045505">
    <property type="term" value="F:dynein intermediate chain binding"/>
    <property type="evidence" value="ECO:0007669"/>
    <property type="project" value="InterPro"/>
</dbReference>
<organism evidence="3 4">
    <name type="scientific">Reticulomyxa filosa</name>
    <dbReference type="NCBI Taxonomy" id="46433"/>
    <lineage>
        <taxon>Eukaryota</taxon>
        <taxon>Sar</taxon>
        <taxon>Rhizaria</taxon>
        <taxon>Retaria</taxon>
        <taxon>Foraminifera</taxon>
        <taxon>Monothalamids</taxon>
        <taxon>Reticulomyxidae</taxon>
        <taxon>Reticulomyxa</taxon>
    </lineage>
</organism>
<dbReference type="PANTHER" id="PTHR22878:SF63">
    <property type="entry name" value="DYNEIN AXONEMAL HEAVY CHAIN 10"/>
    <property type="match status" value="1"/>
</dbReference>
<dbReference type="Pfam" id="PF12774">
    <property type="entry name" value="AAA_6"/>
    <property type="match status" value="1"/>
</dbReference>
<evidence type="ECO:0000313" key="4">
    <source>
        <dbReference type="Proteomes" id="UP000023152"/>
    </source>
</evidence>
<dbReference type="GO" id="GO:0051959">
    <property type="term" value="F:dynein light intermediate chain binding"/>
    <property type="evidence" value="ECO:0007669"/>
    <property type="project" value="InterPro"/>
</dbReference>